<evidence type="ECO:0000256" key="2">
    <source>
        <dbReference type="ARBA" id="ARBA00005988"/>
    </source>
</evidence>
<proteinExistence type="inferred from homology"/>
<dbReference type="PANTHER" id="PTHR12756">
    <property type="entry name" value="CYTOSOLIC CARBOXYPEPTIDASE"/>
    <property type="match status" value="1"/>
</dbReference>
<feature type="region of interest" description="Disordered" evidence="4">
    <location>
        <begin position="138"/>
        <end position="255"/>
    </location>
</feature>
<feature type="compositionally biased region" description="Basic and acidic residues" evidence="4">
    <location>
        <begin position="238"/>
        <end position="255"/>
    </location>
</feature>
<reference evidence="6 7" key="1">
    <citation type="journal article" date="2018" name="Plant J.">
        <title>Genome sequences of Chlorella sorokiniana UTEX 1602 and Micractinium conductrix SAG 241.80: implications to maltose excretion by a green alga.</title>
        <authorList>
            <person name="Arriola M.B."/>
            <person name="Velmurugan N."/>
            <person name="Zhang Y."/>
            <person name="Plunkett M.H."/>
            <person name="Hondzo H."/>
            <person name="Barney B.M."/>
        </authorList>
    </citation>
    <scope>NUCLEOTIDE SEQUENCE [LARGE SCALE GENOMIC DNA]</scope>
    <source>
        <strain evidence="6 7">SAG 241.80</strain>
    </source>
</reference>
<feature type="domain" description="Peptidase M14" evidence="5">
    <location>
        <begin position="489"/>
        <end position="753"/>
    </location>
</feature>
<evidence type="ECO:0000256" key="3">
    <source>
        <dbReference type="PROSITE-ProRule" id="PRU01379"/>
    </source>
</evidence>
<protein>
    <submittedName>
        <fullName evidence="6">Peptidase carboxypeptidase A</fullName>
    </submittedName>
</protein>
<dbReference type="Gene3D" id="3.40.630.10">
    <property type="entry name" value="Zn peptidases"/>
    <property type="match status" value="1"/>
</dbReference>
<feature type="compositionally biased region" description="Acidic residues" evidence="4">
    <location>
        <begin position="9"/>
        <end position="20"/>
    </location>
</feature>
<dbReference type="Pfam" id="PF00246">
    <property type="entry name" value="Peptidase_M14"/>
    <property type="match status" value="1"/>
</dbReference>
<feature type="compositionally biased region" description="Gly residues" evidence="4">
    <location>
        <begin position="183"/>
        <end position="198"/>
    </location>
</feature>
<gene>
    <name evidence="6" type="ORF">C2E20_3143</name>
</gene>
<dbReference type="SUPFAM" id="SSF54236">
    <property type="entry name" value="Ubiquitin-like"/>
    <property type="match status" value="1"/>
</dbReference>
<evidence type="ECO:0000256" key="1">
    <source>
        <dbReference type="ARBA" id="ARBA00001947"/>
    </source>
</evidence>
<feature type="compositionally biased region" description="Acidic residues" evidence="4">
    <location>
        <begin position="209"/>
        <end position="223"/>
    </location>
</feature>
<dbReference type="Pfam" id="PF18027">
    <property type="entry name" value="Pepdidase_M14_N"/>
    <property type="match status" value="1"/>
</dbReference>
<dbReference type="InterPro" id="IPR040626">
    <property type="entry name" value="Pepdidase_M14_N"/>
</dbReference>
<dbReference type="CDD" id="cd01763">
    <property type="entry name" value="Ubl_SUMO_like"/>
    <property type="match status" value="1"/>
</dbReference>
<evidence type="ECO:0000256" key="4">
    <source>
        <dbReference type="SAM" id="MobiDB-lite"/>
    </source>
</evidence>
<dbReference type="Proteomes" id="UP000239649">
    <property type="component" value="Unassembled WGS sequence"/>
</dbReference>
<evidence type="ECO:0000259" key="5">
    <source>
        <dbReference type="PROSITE" id="PS52035"/>
    </source>
</evidence>
<dbReference type="InterPro" id="IPR000834">
    <property type="entry name" value="Peptidase_M14"/>
</dbReference>
<keyword evidence="7" id="KW-1185">Reference proteome</keyword>
<feature type="compositionally biased region" description="Basic residues" evidence="4">
    <location>
        <begin position="47"/>
        <end position="60"/>
    </location>
</feature>
<dbReference type="Gene3D" id="3.10.20.90">
    <property type="entry name" value="Phosphatidylinositol 3-kinase Catalytic Subunit, Chain A, domain 1"/>
    <property type="match status" value="1"/>
</dbReference>
<dbReference type="AlphaFoldDB" id="A0A2P6VHN0"/>
<dbReference type="InterPro" id="IPR029071">
    <property type="entry name" value="Ubiquitin-like_domsf"/>
</dbReference>
<dbReference type="GO" id="GO:0008270">
    <property type="term" value="F:zinc ion binding"/>
    <property type="evidence" value="ECO:0007669"/>
    <property type="project" value="InterPro"/>
</dbReference>
<keyword evidence="6" id="KW-0121">Carboxypeptidase</keyword>
<keyword evidence="6" id="KW-0378">Hydrolase</keyword>
<dbReference type="GO" id="GO:0006508">
    <property type="term" value="P:proteolysis"/>
    <property type="evidence" value="ECO:0007669"/>
    <property type="project" value="InterPro"/>
</dbReference>
<feature type="compositionally biased region" description="Basic and acidic residues" evidence="4">
    <location>
        <begin position="78"/>
        <end position="88"/>
    </location>
</feature>
<dbReference type="Gene3D" id="2.60.40.3120">
    <property type="match status" value="1"/>
</dbReference>
<keyword evidence="6" id="KW-0645">Protease</keyword>
<dbReference type="OrthoDB" id="10253041at2759"/>
<dbReference type="EMBL" id="LHPF02000006">
    <property type="protein sequence ID" value="PSC73595.1"/>
    <property type="molecule type" value="Genomic_DNA"/>
</dbReference>
<feature type="region of interest" description="Disordered" evidence="4">
    <location>
        <begin position="1"/>
        <end position="119"/>
    </location>
</feature>
<dbReference type="CDD" id="cd06234">
    <property type="entry name" value="M14_PaCCP-like"/>
    <property type="match status" value="1"/>
</dbReference>
<comment type="similarity">
    <text evidence="2 3">Belongs to the peptidase M14 family.</text>
</comment>
<dbReference type="PANTHER" id="PTHR12756:SF11">
    <property type="entry name" value="CYTOSOLIC CARBOXYPEPTIDASE 1"/>
    <property type="match status" value="1"/>
</dbReference>
<feature type="active site" description="Proton donor/acceptor" evidence="3">
    <location>
        <position position="714"/>
    </location>
</feature>
<comment type="cofactor">
    <cofactor evidence="1">
        <name>Zn(2+)</name>
        <dbReference type="ChEBI" id="CHEBI:29105"/>
    </cofactor>
</comment>
<dbReference type="InterPro" id="IPR050821">
    <property type="entry name" value="Cytosolic_carboxypeptidase"/>
</dbReference>
<dbReference type="STRING" id="554055.A0A2P6VHN0"/>
<dbReference type="SMART" id="SM00631">
    <property type="entry name" value="Zn_pept"/>
    <property type="match status" value="1"/>
</dbReference>
<dbReference type="PROSITE" id="PS52035">
    <property type="entry name" value="PEPTIDASE_M14"/>
    <property type="match status" value="1"/>
</dbReference>
<evidence type="ECO:0000313" key="7">
    <source>
        <dbReference type="Proteomes" id="UP000239649"/>
    </source>
</evidence>
<accession>A0A2P6VHN0</accession>
<name>A0A2P6VHN0_9CHLO</name>
<comment type="caution">
    <text evidence="6">The sequence shown here is derived from an EMBL/GenBank/DDBJ whole genome shotgun (WGS) entry which is preliminary data.</text>
</comment>
<dbReference type="GO" id="GO:0004181">
    <property type="term" value="F:metallocarboxypeptidase activity"/>
    <property type="evidence" value="ECO:0007669"/>
    <property type="project" value="InterPro"/>
</dbReference>
<organism evidence="6 7">
    <name type="scientific">Micractinium conductrix</name>
    <dbReference type="NCBI Taxonomy" id="554055"/>
    <lineage>
        <taxon>Eukaryota</taxon>
        <taxon>Viridiplantae</taxon>
        <taxon>Chlorophyta</taxon>
        <taxon>core chlorophytes</taxon>
        <taxon>Trebouxiophyceae</taxon>
        <taxon>Chlorellales</taxon>
        <taxon>Chlorellaceae</taxon>
        <taxon>Chlorella clade</taxon>
        <taxon>Micractinium</taxon>
    </lineage>
</organism>
<dbReference type="SUPFAM" id="SSF53187">
    <property type="entry name" value="Zn-dependent exopeptidases"/>
    <property type="match status" value="1"/>
</dbReference>
<evidence type="ECO:0000313" key="6">
    <source>
        <dbReference type="EMBL" id="PSC73595.1"/>
    </source>
</evidence>
<feature type="compositionally biased region" description="Low complexity" evidence="4">
    <location>
        <begin position="138"/>
        <end position="147"/>
    </location>
</feature>
<feature type="compositionally biased region" description="Low complexity" evidence="4">
    <location>
        <begin position="104"/>
        <end position="117"/>
    </location>
</feature>
<sequence length="754" mass="81360">MAEFVSLWDNDDEPPPEEDSPANRCVDKPVDLGEDDEEFDYLMQESKRRKLRGPAGRARRGAAPTKQHDDAIDLADSDSDRELLREARGGGGTAAPPRLPAPPGGRAAGSSRAAPAPQTLASLKSQMLLRQANELQQRIAAARQAAADSDEDDSQELEPSPVVLRGGRAVGTRRRQQQQSAARGGGGGEVDLSGGGSRGASPVSPAAATEEEEGFDFEAEQDDAAGGGGGLPPPPAGDGDRISLRLRSSKGDKLMRMRRGDPFGKLFEAFSAWATGEGWLPAGGAPGLRFVFDGDKLSPGETPEGLDLEGDEIIEILQQVFKASPQGAQAVCRARSSMATTTAAADTSTLASEGASKPCGGRTATAVSVNSSFDSGNIKVVSISSNPGDRVTHDVELHIRPEPYCESDKRSHFMWFNFRVSNVAGEALSVRITNAGQASYPSAWRGYNVCASYDRQHWFRVPTQYDAAAGVLCWAHTPDKGAVYYAYFAPYSYDRHQALVAEMQCHPGVCLEMLGESVDGREMDLLRVGEDAEGKRKIWVIGRQHPGESMAEWFIEGLLRRLVDRHDASARRLLQTCCFYVVPCMCPDGVFRGHLRTNAAGANLNREWATPTAERSPEVLVVRNAMNAAGVDFLVDVHGDEELPYNFLVDNRGIPSWNPRMQALQADLVQAFCAASPDFQAERGYPPASPNSANLSLCSKHVGERFGCLAVTLEQPFKDNANLPDPEQGWSPERSMRLGAAMLDAVLAVAPRLR</sequence>